<feature type="compositionally biased region" description="Basic and acidic residues" evidence="1">
    <location>
        <begin position="1"/>
        <end position="16"/>
    </location>
</feature>
<evidence type="ECO:0000256" key="1">
    <source>
        <dbReference type="SAM" id="MobiDB-lite"/>
    </source>
</evidence>
<feature type="region of interest" description="Disordered" evidence="1">
    <location>
        <begin position="152"/>
        <end position="184"/>
    </location>
</feature>
<dbReference type="EMBL" id="JBHTCF010000011">
    <property type="protein sequence ID" value="MFC7307297.1"/>
    <property type="molecule type" value="Genomic_DNA"/>
</dbReference>
<feature type="region of interest" description="Disordered" evidence="1">
    <location>
        <begin position="1"/>
        <end position="52"/>
    </location>
</feature>
<name>A0ABW2JPQ2_9ACTN</name>
<evidence type="ECO:0000313" key="2">
    <source>
        <dbReference type="EMBL" id="MFC7307297.1"/>
    </source>
</evidence>
<dbReference type="RefSeq" id="WP_381834018.1">
    <property type="nucleotide sequence ID" value="NZ_JBHTCF010000011.1"/>
</dbReference>
<keyword evidence="3" id="KW-1185">Reference proteome</keyword>
<proteinExistence type="predicted"/>
<feature type="compositionally biased region" description="Low complexity" evidence="1">
    <location>
        <begin position="41"/>
        <end position="52"/>
    </location>
</feature>
<evidence type="ECO:0000313" key="3">
    <source>
        <dbReference type="Proteomes" id="UP001596523"/>
    </source>
</evidence>
<dbReference type="Proteomes" id="UP001596523">
    <property type="component" value="Unassembled WGS sequence"/>
</dbReference>
<sequence>MTARQVRGEPAHEQRVRLRTRAVEPAQKPHARVRTRVPKPASDSGRVRSSASGRVRSLAALTAVLTVALAGCGIRATEVPTDFGAAPSRVPCVTTAADVSTQSQTGIPEQIFLVCGSQLVRVDRTVRLPSGGGAGEASDRVRVAQALLDELREPPTETEEQSGFTSDVKGRPQVSGPRAGDVKSALRLNTPPERMSPYELAQIVCTFAHSVAAADDGAVVMGGPDENSPLRRYECTEELRARPGTVPAPAETVGS</sequence>
<evidence type="ECO:0008006" key="4">
    <source>
        <dbReference type="Google" id="ProtNLM"/>
    </source>
</evidence>
<comment type="caution">
    <text evidence="2">The sequence shown here is derived from an EMBL/GenBank/DDBJ whole genome shotgun (WGS) entry which is preliminary data.</text>
</comment>
<protein>
    <recommendedName>
        <fullName evidence="4">Lipoprotein</fullName>
    </recommendedName>
</protein>
<organism evidence="2 3">
    <name type="scientific">Streptomyces monticola</name>
    <dbReference type="NCBI Taxonomy" id="2666263"/>
    <lineage>
        <taxon>Bacteria</taxon>
        <taxon>Bacillati</taxon>
        <taxon>Actinomycetota</taxon>
        <taxon>Actinomycetes</taxon>
        <taxon>Kitasatosporales</taxon>
        <taxon>Streptomycetaceae</taxon>
        <taxon>Streptomyces</taxon>
    </lineage>
</organism>
<gene>
    <name evidence="2" type="ORF">ACFQVC_24115</name>
</gene>
<reference evidence="3" key="1">
    <citation type="journal article" date="2019" name="Int. J. Syst. Evol. Microbiol.">
        <title>The Global Catalogue of Microorganisms (GCM) 10K type strain sequencing project: providing services to taxonomists for standard genome sequencing and annotation.</title>
        <authorList>
            <consortium name="The Broad Institute Genomics Platform"/>
            <consortium name="The Broad Institute Genome Sequencing Center for Infectious Disease"/>
            <person name="Wu L."/>
            <person name="Ma J."/>
        </authorList>
    </citation>
    <scope>NUCLEOTIDE SEQUENCE [LARGE SCALE GENOMIC DNA]</scope>
    <source>
        <strain evidence="3">SYNS20</strain>
    </source>
</reference>
<accession>A0ABW2JPQ2</accession>